<dbReference type="EC" id="3.1.11.6" evidence="6"/>
<evidence type="ECO:0000256" key="1">
    <source>
        <dbReference type="ARBA" id="ARBA00009998"/>
    </source>
</evidence>
<dbReference type="Gene3D" id="1.10.287.1040">
    <property type="entry name" value="Exonuclease VII, small subunit"/>
    <property type="match status" value="1"/>
</dbReference>
<dbReference type="EMBL" id="JAAZON010000118">
    <property type="protein sequence ID" value="NMC62114.1"/>
    <property type="molecule type" value="Genomic_DNA"/>
</dbReference>
<protein>
    <recommendedName>
        <fullName evidence="6">Exodeoxyribonuclease 7 small subunit</fullName>
        <ecNumber evidence="6">3.1.11.6</ecNumber>
    </recommendedName>
    <alternativeName>
        <fullName evidence="6">Exodeoxyribonuclease VII small subunit</fullName>
        <shortName evidence="6">Exonuclease VII small subunit</shortName>
    </alternativeName>
</protein>
<dbReference type="SUPFAM" id="SSF116842">
    <property type="entry name" value="XseB-like"/>
    <property type="match status" value="1"/>
</dbReference>
<dbReference type="NCBIfam" id="TIGR01280">
    <property type="entry name" value="xseB"/>
    <property type="match status" value="1"/>
</dbReference>
<reference evidence="7 8" key="1">
    <citation type="journal article" date="2020" name="Biotechnol. Biofuels">
        <title>New insights from the biogas microbiome by comprehensive genome-resolved metagenomics of nearly 1600 species originating from multiple anaerobic digesters.</title>
        <authorList>
            <person name="Campanaro S."/>
            <person name="Treu L."/>
            <person name="Rodriguez-R L.M."/>
            <person name="Kovalovszki A."/>
            <person name="Ziels R.M."/>
            <person name="Maus I."/>
            <person name="Zhu X."/>
            <person name="Kougias P.G."/>
            <person name="Basile A."/>
            <person name="Luo G."/>
            <person name="Schluter A."/>
            <person name="Konstantinidis K.T."/>
            <person name="Angelidaki I."/>
        </authorList>
    </citation>
    <scope>NUCLEOTIDE SEQUENCE [LARGE SCALE GENOMIC DNA]</scope>
    <source>
        <strain evidence="7">AS27yjCOA_65</strain>
    </source>
</reference>
<keyword evidence="2 6" id="KW-0963">Cytoplasm</keyword>
<keyword evidence="4 6" id="KW-0378">Hydrolase</keyword>
<evidence type="ECO:0000256" key="3">
    <source>
        <dbReference type="ARBA" id="ARBA00022722"/>
    </source>
</evidence>
<evidence type="ECO:0000313" key="8">
    <source>
        <dbReference type="Proteomes" id="UP000524246"/>
    </source>
</evidence>
<dbReference type="GO" id="GO:0009318">
    <property type="term" value="C:exodeoxyribonuclease VII complex"/>
    <property type="evidence" value="ECO:0007669"/>
    <property type="project" value="UniProtKB-UniRule"/>
</dbReference>
<comment type="subcellular location">
    <subcellularLocation>
        <location evidence="6">Cytoplasm</location>
    </subcellularLocation>
</comment>
<gene>
    <name evidence="6 7" type="primary">xseB</name>
    <name evidence="7" type="ORF">GYA55_03000</name>
</gene>
<comment type="subunit">
    <text evidence="6">Heterooligomer composed of large and small subunits.</text>
</comment>
<comment type="catalytic activity">
    <reaction evidence="6">
        <text>Exonucleolytic cleavage in either 5'- to 3'- or 3'- to 5'-direction to yield nucleoside 5'-phosphates.</text>
        <dbReference type="EC" id="3.1.11.6"/>
    </reaction>
</comment>
<dbReference type="AlphaFoldDB" id="A0A7X9IJI9"/>
<dbReference type="GO" id="GO:0006308">
    <property type="term" value="P:DNA catabolic process"/>
    <property type="evidence" value="ECO:0007669"/>
    <property type="project" value="UniProtKB-UniRule"/>
</dbReference>
<dbReference type="InterPro" id="IPR037004">
    <property type="entry name" value="Exonuc_VII_ssu_sf"/>
</dbReference>
<keyword evidence="5 6" id="KW-0269">Exonuclease</keyword>
<comment type="caution">
    <text evidence="7">The sequence shown here is derived from an EMBL/GenBank/DDBJ whole genome shotgun (WGS) entry which is preliminary data.</text>
</comment>
<dbReference type="InterPro" id="IPR003761">
    <property type="entry name" value="Exonuc_VII_S"/>
</dbReference>
<organism evidence="7 8">
    <name type="scientific">SAR324 cluster bacterium</name>
    <dbReference type="NCBI Taxonomy" id="2024889"/>
    <lineage>
        <taxon>Bacteria</taxon>
        <taxon>Deltaproteobacteria</taxon>
        <taxon>SAR324 cluster</taxon>
    </lineage>
</organism>
<dbReference type="Proteomes" id="UP000524246">
    <property type="component" value="Unassembled WGS sequence"/>
</dbReference>
<comment type="similarity">
    <text evidence="1 6">Belongs to the XseB family.</text>
</comment>
<dbReference type="PANTHER" id="PTHR34137">
    <property type="entry name" value="EXODEOXYRIBONUCLEASE 7 SMALL SUBUNIT"/>
    <property type="match status" value="1"/>
</dbReference>
<accession>A0A7X9IJI9</accession>
<dbReference type="GO" id="GO:0008855">
    <property type="term" value="F:exodeoxyribonuclease VII activity"/>
    <property type="evidence" value="ECO:0007669"/>
    <property type="project" value="UniProtKB-UniRule"/>
</dbReference>
<dbReference type="PANTHER" id="PTHR34137:SF1">
    <property type="entry name" value="EXODEOXYRIBONUCLEASE 7 SMALL SUBUNIT"/>
    <property type="match status" value="1"/>
</dbReference>
<evidence type="ECO:0000256" key="6">
    <source>
        <dbReference type="HAMAP-Rule" id="MF_00337"/>
    </source>
</evidence>
<keyword evidence="3 6" id="KW-0540">Nuclease</keyword>
<evidence type="ECO:0000256" key="4">
    <source>
        <dbReference type="ARBA" id="ARBA00022801"/>
    </source>
</evidence>
<evidence type="ECO:0000256" key="2">
    <source>
        <dbReference type="ARBA" id="ARBA00022490"/>
    </source>
</evidence>
<proteinExistence type="inferred from homology"/>
<name>A0A7X9IJI9_9DELT</name>
<dbReference type="Pfam" id="PF02609">
    <property type="entry name" value="Exonuc_VII_S"/>
    <property type="match status" value="1"/>
</dbReference>
<evidence type="ECO:0000313" key="7">
    <source>
        <dbReference type="EMBL" id="NMC62114.1"/>
    </source>
</evidence>
<evidence type="ECO:0000256" key="5">
    <source>
        <dbReference type="ARBA" id="ARBA00022839"/>
    </source>
</evidence>
<dbReference type="GO" id="GO:0005829">
    <property type="term" value="C:cytosol"/>
    <property type="evidence" value="ECO:0007669"/>
    <property type="project" value="TreeGrafter"/>
</dbReference>
<sequence>MKKELNLETLLTSDKLELKNLSFEQGLKLLEELVAKVEEGTLPIDSAMNAYEKGVSLIEHLQGQLNGAEEKLKILRKRSKNDSKGLVEVEEKNGEY</sequence>
<comment type="function">
    <text evidence="6">Bidirectionally degrades single-stranded DNA into large acid-insoluble oligonucleotides, which are then degraded further into small acid-soluble oligonucleotides.</text>
</comment>
<dbReference type="HAMAP" id="MF_00337">
    <property type="entry name" value="Exonuc_7_S"/>
    <property type="match status" value="1"/>
</dbReference>